<accession>A0A1W0WMG4</accession>
<dbReference type="EMBL" id="MTYJ01000074">
    <property type="protein sequence ID" value="OQV16401.1"/>
    <property type="molecule type" value="Genomic_DNA"/>
</dbReference>
<sequence length="283" mass="30924">MTCIDTGRLCGKNESSCDVLAKSACGPVRAHRPIHLAAAWAETGLGRCWIAVGFSESGEMRNSPVVHCFEEGGKAQPKLTYNNNNYVKDNKGWKDIDSNRLSSSPAIHHYPPSSVCHSGRPSVISSCQPSLHPVLRFPVELQPSFHHSTQPSTTPSSRLSLYLANPALRLVASRSVVPPSQSSPSIRLSPIPTFRHSAQPSTTPSSRLYLYLANPALRLVASRSVWSLRLVASRLRNLARSSVPQFDPPSTGQPSCSRVLHFRFGSSDLSVSLTTRRPRQIPL</sequence>
<dbReference type="Proteomes" id="UP000192578">
    <property type="component" value="Unassembled WGS sequence"/>
</dbReference>
<organism evidence="1 2">
    <name type="scientific">Hypsibius exemplaris</name>
    <name type="common">Freshwater tardigrade</name>
    <dbReference type="NCBI Taxonomy" id="2072580"/>
    <lineage>
        <taxon>Eukaryota</taxon>
        <taxon>Metazoa</taxon>
        <taxon>Ecdysozoa</taxon>
        <taxon>Tardigrada</taxon>
        <taxon>Eutardigrada</taxon>
        <taxon>Parachela</taxon>
        <taxon>Hypsibioidea</taxon>
        <taxon>Hypsibiidae</taxon>
        <taxon>Hypsibius</taxon>
    </lineage>
</organism>
<name>A0A1W0WMG4_HYPEX</name>
<reference evidence="2" key="1">
    <citation type="submission" date="2017-01" db="EMBL/GenBank/DDBJ databases">
        <title>Comparative genomics of anhydrobiosis in the tardigrade Hypsibius dujardini.</title>
        <authorList>
            <person name="Yoshida Y."/>
            <person name="Koutsovoulos G."/>
            <person name="Laetsch D."/>
            <person name="Stevens L."/>
            <person name="Kumar S."/>
            <person name="Horikawa D."/>
            <person name="Ishino K."/>
            <person name="Komine S."/>
            <person name="Tomita M."/>
            <person name="Blaxter M."/>
            <person name="Arakawa K."/>
        </authorList>
    </citation>
    <scope>NUCLEOTIDE SEQUENCE [LARGE SCALE GENOMIC DNA]</scope>
    <source>
        <strain evidence="2">Z151</strain>
    </source>
</reference>
<keyword evidence="2" id="KW-1185">Reference proteome</keyword>
<proteinExistence type="predicted"/>
<evidence type="ECO:0000313" key="2">
    <source>
        <dbReference type="Proteomes" id="UP000192578"/>
    </source>
</evidence>
<protein>
    <recommendedName>
        <fullName evidence="3">DOMON domain-containing protein</fullName>
    </recommendedName>
</protein>
<evidence type="ECO:0008006" key="3">
    <source>
        <dbReference type="Google" id="ProtNLM"/>
    </source>
</evidence>
<dbReference type="AlphaFoldDB" id="A0A1W0WMG4"/>
<gene>
    <name evidence="1" type="ORF">BV898_09392</name>
</gene>
<comment type="caution">
    <text evidence="1">The sequence shown here is derived from an EMBL/GenBank/DDBJ whole genome shotgun (WGS) entry which is preliminary data.</text>
</comment>
<evidence type="ECO:0000313" key="1">
    <source>
        <dbReference type="EMBL" id="OQV16401.1"/>
    </source>
</evidence>